<feature type="domain" description="PilZ" evidence="1">
    <location>
        <begin position="114"/>
        <end position="191"/>
    </location>
</feature>
<reference evidence="2 3" key="1">
    <citation type="submission" date="2018-12" db="EMBL/GenBank/DDBJ databases">
        <title>bacterium Hansschlegelia zhihuaiae S113.</title>
        <authorList>
            <person name="He J."/>
        </authorList>
    </citation>
    <scope>NUCLEOTIDE SEQUENCE [LARGE SCALE GENOMIC DNA]</scope>
    <source>
        <strain evidence="2 3">S 113</strain>
    </source>
</reference>
<evidence type="ECO:0000313" key="3">
    <source>
        <dbReference type="Proteomes" id="UP000289708"/>
    </source>
</evidence>
<dbReference type="RefSeq" id="WP_128775600.1">
    <property type="nucleotide sequence ID" value="NZ_RYFI01000001.1"/>
</dbReference>
<dbReference type="SUPFAM" id="SSF141371">
    <property type="entry name" value="PilZ domain-like"/>
    <property type="match status" value="2"/>
</dbReference>
<name>A0A4V1KJU6_9HYPH</name>
<evidence type="ECO:0000313" key="2">
    <source>
        <dbReference type="EMBL" id="RXF75422.1"/>
    </source>
</evidence>
<feature type="domain" description="PilZ" evidence="1">
    <location>
        <begin position="11"/>
        <end position="97"/>
    </location>
</feature>
<keyword evidence="3" id="KW-1185">Reference proteome</keyword>
<dbReference type="Proteomes" id="UP000289708">
    <property type="component" value="Unassembled WGS sequence"/>
</dbReference>
<dbReference type="GO" id="GO:0035438">
    <property type="term" value="F:cyclic-di-GMP binding"/>
    <property type="evidence" value="ECO:0007669"/>
    <property type="project" value="InterPro"/>
</dbReference>
<proteinExistence type="predicted"/>
<dbReference type="EMBL" id="RYFI01000001">
    <property type="protein sequence ID" value="RXF75422.1"/>
    <property type="molecule type" value="Genomic_DNA"/>
</dbReference>
<comment type="caution">
    <text evidence="2">The sequence shown here is derived from an EMBL/GenBank/DDBJ whole genome shotgun (WGS) entry which is preliminary data.</text>
</comment>
<sequence>MFSLKVPLSDERRRHQRVKVALLGRYMLSSRREYPCQTIDMSPGGLALIAPVPAQQGERVVAYLDHIGRVEGVMVRAIPNGFAMTVGATIRKRDKLAAQLTWLANRSILGLPEDRRHERVTPRNPRAMLITEDGTETEVRIIDVSLSGAAVTTTLDLPIGAPVMLGRTAARVVRHFEKGLAVEFARTQNQEQLAEQFG</sequence>
<dbReference type="OrthoDB" id="9798164at2"/>
<dbReference type="Gene3D" id="2.40.10.220">
    <property type="entry name" value="predicted glycosyltransferase like domains"/>
    <property type="match status" value="2"/>
</dbReference>
<evidence type="ECO:0000259" key="1">
    <source>
        <dbReference type="Pfam" id="PF07238"/>
    </source>
</evidence>
<gene>
    <name evidence="2" type="ORF">EK403_00765</name>
</gene>
<dbReference type="InterPro" id="IPR009875">
    <property type="entry name" value="PilZ_domain"/>
</dbReference>
<dbReference type="Pfam" id="PF07238">
    <property type="entry name" value="PilZ"/>
    <property type="match status" value="2"/>
</dbReference>
<accession>A0A4V1KJU6</accession>
<organism evidence="2 3">
    <name type="scientific">Hansschlegelia zhihuaiae</name>
    <dbReference type="NCBI Taxonomy" id="405005"/>
    <lineage>
        <taxon>Bacteria</taxon>
        <taxon>Pseudomonadati</taxon>
        <taxon>Pseudomonadota</taxon>
        <taxon>Alphaproteobacteria</taxon>
        <taxon>Hyphomicrobiales</taxon>
        <taxon>Methylopilaceae</taxon>
        <taxon>Hansschlegelia</taxon>
    </lineage>
</organism>
<dbReference type="AlphaFoldDB" id="A0A4V1KJU6"/>
<protein>
    <submittedName>
        <fullName evidence="2">PilZ domain-containing protein</fullName>
    </submittedName>
</protein>